<organism evidence="4 5">
    <name type="scientific">Caerostris extrusa</name>
    <name type="common">Bark spider</name>
    <name type="synonym">Caerostris bankana</name>
    <dbReference type="NCBI Taxonomy" id="172846"/>
    <lineage>
        <taxon>Eukaryota</taxon>
        <taxon>Metazoa</taxon>
        <taxon>Ecdysozoa</taxon>
        <taxon>Arthropoda</taxon>
        <taxon>Chelicerata</taxon>
        <taxon>Arachnida</taxon>
        <taxon>Araneae</taxon>
        <taxon>Araneomorphae</taxon>
        <taxon>Entelegynae</taxon>
        <taxon>Araneoidea</taxon>
        <taxon>Araneidae</taxon>
        <taxon>Caerostris</taxon>
    </lineage>
</organism>
<feature type="region of interest" description="Disordered" evidence="1">
    <location>
        <begin position="303"/>
        <end position="323"/>
    </location>
</feature>
<dbReference type="GO" id="GO:0005938">
    <property type="term" value="C:cell cortex"/>
    <property type="evidence" value="ECO:0007669"/>
    <property type="project" value="TreeGrafter"/>
</dbReference>
<feature type="compositionally biased region" description="Low complexity" evidence="1">
    <location>
        <begin position="303"/>
        <end position="312"/>
    </location>
</feature>
<dbReference type="PANTHER" id="PTHR39387">
    <property type="entry name" value="SHAVENOID, ISOFORM B"/>
    <property type="match status" value="1"/>
</dbReference>
<feature type="region of interest" description="Disordered" evidence="1">
    <location>
        <begin position="261"/>
        <end position="280"/>
    </location>
</feature>
<evidence type="ECO:0000259" key="3">
    <source>
        <dbReference type="Pfam" id="PF23328"/>
    </source>
</evidence>
<feature type="compositionally biased region" description="Basic and acidic residues" evidence="1">
    <location>
        <begin position="570"/>
        <end position="588"/>
    </location>
</feature>
<dbReference type="AlphaFoldDB" id="A0AAV4WDE3"/>
<dbReference type="PANTHER" id="PTHR39387:SF1">
    <property type="entry name" value="SHAVENOID, ISOFORM B"/>
    <property type="match status" value="1"/>
</dbReference>
<keyword evidence="2" id="KW-0472">Membrane</keyword>
<proteinExistence type="predicted"/>
<gene>
    <name evidence="4" type="primary">AVEN_223500_1</name>
    <name evidence="4" type="ORF">CEXT_618501</name>
</gene>
<dbReference type="InterPro" id="IPR057507">
    <property type="entry name" value="Sha_B-like_N"/>
</dbReference>
<protein>
    <recommendedName>
        <fullName evidence="3">Shavenoid isoform B-like N-terminal domain-containing protein</fullName>
    </recommendedName>
</protein>
<name>A0AAV4WDE3_CAEEX</name>
<dbReference type="Pfam" id="PF23328">
    <property type="entry name" value="Sha_B_N"/>
    <property type="match status" value="1"/>
</dbReference>
<dbReference type="EMBL" id="BPLR01015986">
    <property type="protein sequence ID" value="GIY80244.1"/>
    <property type="molecule type" value="Genomic_DNA"/>
</dbReference>
<evidence type="ECO:0000313" key="5">
    <source>
        <dbReference type="Proteomes" id="UP001054945"/>
    </source>
</evidence>
<feature type="domain" description="Shavenoid isoform B-like N-terminal" evidence="3">
    <location>
        <begin position="23"/>
        <end position="82"/>
    </location>
</feature>
<accession>A0AAV4WDE3</accession>
<evidence type="ECO:0000256" key="2">
    <source>
        <dbReference type="SAM" id="Phobius"/>
    </source>
</evidence>
<keyword evidence="5" id="KW-1185">Reference proteome</keyword>
<evidence type="ECO:0000256" key="1">
    <source>
        <dbReference type="SAM" id="MobiDB-lite"/>
    </source>
</evidence>
<feature type="region of interest" description="Disordered" evidence="1">
    <location>
        <begin position="565"/>
        <end position="588"/>
    </location>
</feature>
<reference evidence="4 5" key="1">
    <citation type="submission" date="2021-06" db="EMBL/GenBank/DDBJ databases">
        <title>Caerostris extrusa draft genome.</title>
        <authorList>
            <person name="Kono N."/>
            <person name="Arakawa K."/>
        </authorList>
    </citation>
    <scope>NUCLEOTIDE SEQUENCE [LARGE SCALE GENOMIC DNA]</scope>
</reference>
<feature type="transmembrane region" description="Helical" evidence="2">
    <location>
        <begin position="228"/>
        <end position="250"/>
    </location>
</feature>
<keyword evidence="2" id="KW-1133">Transmembrane helix</keyword>
<evidence type="ECO:0000313" key="4">
    <source>
        <dbReference type="EMBL" id="GIY80244.1"/>
    </source>
</evidence>
<dbReference type="Proteomes" id="UP001054945">
    <property type="component" value="Unassembled WGS sequence"/>
</dbReference>
<comment type="caution">
    <text evidence="4">The sequence shown here is derived from an EMBL/GenBank/DDBJ whole genome shotgun (WGS) entry which is preliminary data.</text>
</comment>
<keyword evidence="2" id="KW-0812">Transmembrane</keyword>
<feature type="region of interest" description="Disordered" evidence="1">
    <location>
        <begin position="417"/>
        <end position="471"/>
    </location>
</feature>
<sequence>MDNVFHNFDSVVYLGLVSLETIGHVTRDYFGDIFTLEDCDPNDLCNKDGRRAALIPGESCRCQCAPSHYVFREDIKQCIKDIGECPLFMFARPYAVEKIPLVFLPMTGQLVYPGAHLTVSGITRLSSSKHLSCNVKASLLMTSHGFQPIRTPSQIFGVYYDGNKTFLQWLGNDDDRRRLQHHLVLIRLFCESETSSGGTFEPCAALRIGWAPGLEPEFADQPTNKNNFIIIGFSIGILGLIYVGAILIYLKVRKNRREAARQGLAPSHSSIEAVDEDTSPSTQLRNAYINNLVQEAEFTTKSSIKGSSSHSATTEHDLSSLDNNYRQLDSSTSYDTKHIKNSLAESSKGCSEDPNEIISPPSQDFFIHFKERDIDGSNNRKSSFRKFSRKVSTPAVTKKIESFHGSNLGAAMLEAKLAPPLPPPRNSKSKSKKRAPSPPSGDKDYCRESPSPVSLKELGGSLDRKKRKVSSSQSAESYSKFDLFRLDLYEKINRISNGDEIILEMSSGKKFKDDLDVVSSSTGQERNIGSKESCCSTLEHPSGHQDAKISRRQLLYKLQETETISDTEEEKPYVEKHVKAKTEQVKRR</sequence>
<feature type="region of interest" description="Disordered" evidence="1">
    <location>
        <begin position="522"/>
        <end position="546"/>
    </location>
</feature>